<dbReference type="InterPro" id="IPR036597">
    <property type="entry name" value="Fido-like_dom_sf"/>
</dbReference>
<evidence type="ECO:0000256" key="1">
    <source>
        <dbReference type="PIRSR" id="PIRSR640198-1"/>
    </source>
</evidence>
<evidence type="ECO:0000313" key="5">
    <source>
        <dbReference type="Proteomes" id="UP000662373"/>
    </source>
</evidence>
<name>A0A934NCG6_9FLAO</name>
<dbReference type="SUPFAM" id="SSF140931">
    <property type="entry name" value="Fic-like"/>
    <property type="match status" value="1"/>
</dbReference>
<feature type="binding site" evidence="2">
    <location>
        <begin position="248"/>
        <end position="249"/>
    </location>
    <ligand>
        <name>ATP</name>
        <dbReference type="ChEBI" id="CHEBI:30616"/>
    </ligand>
</feature>
<dbReference type="InterPro" id="IPR003812">
    <property type="entry name" value="Fido"/>
</dbReference>
<evidence type="ECO:0000256" key="2">
    <source>
        <dbReference type="PIRSR" id="PIRSR640198-2"/>
    </source>
</evidence>
<feature type="binding site" evidence="2">
    <location>
        <begin position="211"/>
        <end position="218"/>
    </location>
    <ligand>
        <name>ATP</name>
        <dbReference type="ChEBI" id="CHEBI:30616"/>
    </ligand>
</feature>
<keyword evidence="5" id="KW-1185">Reference proteome</keyword>
<dbReference type="EMBL" id="JAEHJZ010000018">
    <property type="protein sequence ID" value="MBJ7880695.1"/>
    <property type="molecule type" value="Genomic_DNA"/>
</dbReference>
<gene>
    <name evidence="4" type="ORF">JEM65_08545</name>
</gene>
<evidence type="ECO:0000259" key="3">
    <source>
        <dbReference type="PROSITE" id="PS51459"/>
    </source>
</evidence>
<dbReference type="PANTHER" id="PTHR13504:SF33">
    <property type="entry name" value="FIC FAMILY PROTEIN"/>
    <property type="match status" value="1"/>
</dbReference>
<dbReference type="PROSITE" id="PS51459">
    <property type="entry name" value="FIDO"/>
    <property type="match status" value="1"/>
</dbReference>
<comment type="caution">
    <text evidence="4">The sequence shown here is derived from an EMBL/GenBank/DDBJ whole genome shotgun (WGS) entry which is preliminary data.</text>
</comment>
<dbReference type="RefSeq" id="WP_199598543.1">
    <property type="nucleotide sequence ID" value="NZ_JAEHJZ010000018.1"/>
</dbReference>
<dbReference type="GO" id="GO:0005524">
    <property type="term" value="F:ATP binding"/>
    <property type="evidence" value="ECO:0007669"/>
    <property type="project" value="UniProtKB-KW"/>
</dbReference>
<dbReference type="PANTHER" id="PTHR13504">
    <property type="entry name" value="FIDO DOMAIN-CONTAINING PROTEIN DDB_G0283145"/>
    <property type="match status" value="1"/>
</dbReference>
<dbReference type="InterPro" id="IPR040198">
    <property type="entry name" value="Fido_containing"/>
</dbReference>
<accession>A0A934NCG6</accession>
<protein>
    <submittedName>
        <fullName evidence="4">Fic family protein</fullName>
    </submittedName>
</protein>
<organism evidence="4 5">
    <name type="scientific">Gelidibacter salicanalis</name>
    <dbReference type="NCBI Taxonomy" id="291193"/>
    <lineage>
        <taxon>Bacteria</taxon>
        <taxon>Pseudomonadati</taxon>
        <taxon>Bacteroidota</taxon>
        <taxon>Flavobacteriia</taxon>
        <taxon>Flavobacteriales</taxon>
        <taxon>Flavobacteriaceae</taxon>
        <taxon>Gelidibacter</taxon>
    </lineage>
</organism>
<dbReference type="Proteomes" id="UP000662373">
    <property type="component" value="Unassembled WGS sequence"/>
</dbReference>
<sequence length="370" mass="42248">MIYNWQQPEWPNFTYSFEKVEDLLFDYMCRVGQLEGYLEGLDREEQVEAVIQTMVAEAMKSSEIEGEYLEREDVKSSVRNNLGLNMPKDLVSDQRATGMAALLTDVRETFSDPLTQKKLFAWHSSLMMGAKDVVVGTWRTHNEPMQVISGALGKQKEHFEAPPSDAVPNEMKQFLQWFNDSSPSGKHPIKKPIIRSAIAHLYFESIHPFEDGNGRLGRCISEKALSQYANRPILISLSRGIEADKRAYYHQLEKAQKSNDITEWLAYFVKTVLIAQEQTTQEVAFTLKKARFFDRFNEQLNDRQLRAVQRMLEEGPKGFEGGMNARKYIGITKTSKATATRDLQDLVSKGIFIPIGGGRSTRYELALEVE</sequence>
<dbReference type="Pfam" id="PF02661">
    <property type="entry name" value="Fic"/>
    <property type="match status" value="1"/>
</dbReference>
<dbReference type="Gene3D" id="1.10.3290.10">
    <property type="entry name" value="Fido-like domain"/>
    <property type="match status" value="1"/>
</dbReference>
<evidence type="ECO:0000313" key="4">
    <source>
        <dbReference type="EMBL" id="MBJ7880695.1"/>
    </source>
</evidence>
<dbReference type="InterPro" id="IPR025230">
    <property type="entry name" value="DUF4172"/>
</dbReference>
<dbReference type="Gene3D" id="1.10.10.10">
    <property type="entry name" value="Winged helix-like DNA-binding domain superfamily/Winged helix DNA-binding domain"/>
    <property type="match status" value="1"/>
</dbReference>
<keyword evidence="2" id="KW-0067">ATP-binding</keyword>
<feature type="domain" description="Fido" evidence="3">
    <location>
        <begin position="114"/>
        <end position="270"/>
    </location>
</feature>
<proteinExistence type="predicted"/>
<reference evidence="4 5" key="1">
    <citation type="submission" date="2020-09" db="EMBL/GenBank/DDBJ databases">
        <title>Draft genome of Gelidibacter salicanalis PAMC21136.</title>
        <authorList>
            <person name="Park H."/>
        </authorList>
    </citation>
    <scope>NUCLEOTIDE SEQUENCE [LARGE SCALE GENOMIC DNA]</scope>
    <source>
        <strain evidence="4 5">PAMC21136</strain>
    </source>
</reference>
<dbReference type="Pfam" id="PF13776">
    <property type="entry name" value="DUF4172"/>
    <property type="match status" value="1"/>
</dbReference>
<keyword evidence="2" id="KW-0547">Nucleotide-binding</keyword>
<dbReference type="InterPro" id="IPR036388">
    <property type="entry name" value="WH-like_DNA-bd_sf"/>
</dbReference>
<dbReference type="AlphaFoldDB" id="A0A934NCG6"/>
<feature type="active site" evidence="1">
    <location>
        <position position="207"/>
    </location>
</feature>